<dbReference type="InterPro" id="IPR016192">
    <property type="entry name" value="APOBEC/CMP_deaminase_Zn-bd"/>
</dbReference>
<dbReference type="PATRIC" id="fig|29422.6.peg.2765"/>
<dbReference type="EMBL" id="LNXV01000033">
    <property type="protein sequence ID" value="KTC78310.1"/>
    <property type="molecule type" value="Genomic_DNA"/>
</dbReference>
<dbReference type="GO" id="GO:0004126">
    <property type="term" value="F:cytidine deaminase activity"/>
    <property type="evidence" value="ECO:0007669"/>
    <property type="project" value="UniProtKB-UniRule"/>
</dbReference>
<evidence type="ECO:0000256" key="7">
    <source>
        <dbReference type="ARBA" id="ARBA00022801"/>
    </source>
</evidence>
<dbReference type="GO" id="GO:0008270">
    <property type="term" value="F:zinc ion binding"/>
    <property type="evidence" value="ECO:0007669"/>
    <property type="project" value="UniProtKB-UniRule"/>
</dbReference>
<dbReference type="AlphaFoldDB" id="A0A0W0S4A7"/>
<keyword evidence="6 14" id="KW-0479">Metal-binding</keyword>
<evidence type="ECO:0000256" key="11">
    <source>
        <dbReference type="ARBA" id="ARBA00049558"/>
    </source>
</evidence>
<feature type="active site" description="Proton donor" evidence="12">
    <location>
        <position position="57"/>
    </location>
</feature>
<evidence type="ECO:0000256" key="2">
    <source>
        <dbReference type="ARBA" id="ARBA00003949"/>
    </source>
</evidence>
<accession>A0A0W0S4A7</accession>
<comment type="similarity">
    <text evidence="3 15">Belongs to the cytidine and deoxycytidylate deaminase family.</text>
</comment>
<dbReference type="GO" id="GO:0005829">
    <property type="term" value="C:cytosol"/>
    <property type="evidence" value="ECO:0007669"/>
    <property type="project" value="TreeGrafter"/>
</dbReference>
<dbReference type="PANTHER" id="PTHR11644:SF2">
    <property type="entry name" value="CYTIDINE DEAMINASE"/>
    <property type="match status" value="1"/>
</dbReference>
<dbReference type="FunFam" id="3.40.140.10:FF:000008">
    <property type="entry name" value="Cytidine deaminase"/>
    <property type="match status" value="1"/>
</dbReference>
<evidence type="ECO:0000256" key="1">
    <source>
        <dbReference type="ARBA" id="ARBA00001947"/>
    </source>
</evidence>
<evidence type="ECO:0000256" key="10">
    <source>
        <dbReference type="ARBA" id="ARBA00049252"/>
    </source>
</evidence>
<dbReference type="OrthoDB" id="9795347at2"/>
<evidence type="ECO:0000256" key="8">
    <source>
        <dbReference type="ARBA" id="ARBA00022833"/>
    </source>
</evidence>
<dbReference type="GO" id="GO:0042802">
    <property type="term" value="F:identical protein binding"/>
    <property type="evidence" value="ECO:0007669"/>
    <property type="project" value="UniProtKB-ARBA"/>
</dbReference>
<dbReference type="STRING" id="29422.Lbru_2602"/>
<comment type="function">
    <text evidence="2 15">This enzyme scavenges exogenous and endogenous cytidine and 2'-deoxycytidine for UMP synthesis.</text>
</comment>
<evidence type="ECO:0000256" key="9">
    <source>
        <dbReference type="ARBA" id="ARBA00032005"/>
    </source>
</evidence>
<evidence type="ECO:0000313" key="17">
    <source>
        <dbReference type="EMBL" id="KTC78310.1"/>
    </source>
</evidence>
<evidence type="ECO:0000313" key="18">
    <source>
        <dbReference type="Proteomes" id="UP000054742"/>
    </source>
</evidence>
<comment type="cofactor">
    <cofactor evidence="1 14 15">
        <name>Zn(2+)</name>
        <dbReference type="ChEBI" id="CHEBI:29105"/>
    </cofactor>
</comment>
<evidence type="ECO:0000256" key="3">
    <source>
        <dbReference type="ARBA" id="ARBA00006576"/>
    </source>
</evidence>
<feature type="binding site" evidence="14">
    <location>
        <position position="91"/>
    </location>
    <ligand>
        <name>Zn(2+)</name>
        <dbReference type="ChEBI" id="CHEBI:29105"/>
        <note>catalytic</note>
    </ligand>
</feature>
<evidence type="ECO:0000256" key="15">
    <source>
        <dbReference type="RuleBase" id="RU364006"/>
    </source>
</evidence>
<organism evidence="17 18">
    <name type="scientific">Legionella brunensis</name>
    <dbReference type="NCBI Taxonomy" id="29422"/>
    <lineage>
        <taxon>Bacteria</taxon>
        <taxon>Pseudomonadati</taxon>
        <taxon>Pseudomonadota</taxon>
        <taxon>Gammaproteobacteria</taxon>
        <taxon>Legionellales</taxon>
        <taxon>Legionellaceae</taxon>
        <taxon>Legionella</taxon>
    </lineage>
</organism>
<dbReference type="SUPFAM" id="SSF53927">
    <property type="entry name" value="Cytidine deaminase-like"/>
    <property type="match status" value="1"/>
</dbReference>
<evidence type="ECO:0000256" key="4">
    <source>
        <dbReference type="ARBA" id="ARBA00012783"/>
    </source>
</evidence>
<dbReference type="GO" id="GO:0072527">
    <property type="term" value="P:pyrimidine-containing compound metabolic process"/>
    <property type="evidence" value="ECO:0007669"/>
    <property type="project" value="UniProtKB-ARBA"/>
</dbReference>
<sequence>MVNLEKSMIHQAKQALVHAYAPYSNFQVASCLCSEDGNLYTGVNVENTSYGLSICAEASAICHMIAAGKRKIKSLVVLNGENTLCSPCGACRQRIMEFSTPDTLVHLCDEQAVIKTMRIDELLPEAFRLKP</sequence>
<dbReference type="Pfam" id="PF00383">
    <property type="entry name" value="dCMP_cyt_deam_1"/>
    <property type="match status" value="1"/>
</dbReference>
<evidence type="ECO:0000256" key="6">
    <source>
        <dbReference type="ARBA" id="ARBA00022723"/>
    </source>
</evidence>
<evidence type="ECO:0000259" key="16">
    <source>
        <dbReference type="PROSITE" id="PS51747"/>
    </source>
</evidence>
<feature type="binding site" evidence="14">
    <location>
        <position position="88"/>
    </location>
    <ligand>
        <name>Zn(2+)</name>
        <dbReference type="ChEBI" id="CHEBI:29105"/>
        <note>catalytic</note>
    </ligand>
</feature>
<dbReference type="GO" id="GO:0055086">
    <property type="term" value="P:nucleobase-containing small molecule metabolic process"/>
    <property type="evidence" value="ECO:0007669"/>
    <property type="project" value="UniProtKB-ARBA"/>
</dbReference>
<comment type="catalytic activity">
    <reaction evidence="11 15">
        <text>cytidine + H2O + H(+) = uridine + NH4(+)</text>
        <dbReference type="Rhea" id="RHEA:16069"/>
        <dbReference type="ChEBI" id="CHEBI:15377"/>
        <dbReference type="ChEBI" id="CHEBI:15378"/>
        <dbReference type="ChEBI" id="CHEBI:16704"/>
        <dbReference type="ChEBI" id="CHEBI:17562"/>
        <dbReference type="ChEBI" id="CHEBI:28938"/>
        <dbReference type="EC" id="3.5.4.5"/>
    </reaction>
</comment>
<feature type="binding site" evidence="13">
    <location>
        <begin position="44"/>
        <end position="50"/>
    </location>
    <ligand>
        <name>substrate</name>
    </ligand>
</feature>
<name>A0A0W0S4A7_9GAMM</name>
<evidence type="ECO:0000256" key="14">
    <source>
        <dbReference type="PIRSR" id="PIRSR606262-3"/>
    </source>
</evidence>
<comment type="catalytic activity">
    <reaction evidence="10 15">
        <text>2'-deoxycytidine + H2O + H(+) = 2'-deoxyuridine + NH4(+)</text>
        <dbReference type="Rhea" id="RHEA:13433"/>
        <dbReference type="ChEBI" id="CHEBI:15377"/>
        <dbReference type="ChEBI" id="CHEBI:15378"/>
        <dbReference type="ChEBI" id="CHEBI:15698"/>
        <dbReference type="ChEBI" id="CHEBI:16450"/>
        <dbReference type="ChEBI" id="CHEBI:28938"/>
        <dbReference type="EC" id="3.5.4.5"/>
    </reaction>
</comment>
<evidence type="ECO:0000256" key="13">
    <source>
        <dbReference type="PIRSR" id="PIRSR606262-2"/>
    </source>
</evidence>
<dbReference type="EC" id="3.5.4.5" evidence="4 15"/>
<keyword evidence="8 14" id="KW-0862">Zinc</keyword>
<dbReference type="Proteomes" id="UP000054742">
    <property type="component" value="Unassembled WGS sequence"/>
</dbReference>
<dbReference type="RefSeq" id="WP_058442571.1">
    <property type="nucleotide sequence ID" value="NZ_CAAAHU010000004.1"/>
</dbReference>
<reference evidence="17 18" key="1">
    <citation type="submission" date="2015-11" db="EMBL/GenBank/DDBJ databases">
        <title>Genomic analysis of 38 Legionella species identifies large and diverse effector repertoires.</title>
        <authorList>
            <person name="Burstein D."/>
            <person name="Amaro F."/>
            <person name="Zusman T."/>
            <person name="Lifshitz Z."/>
            <person name="Cohen O."/>
            <person name="Gilbert J.A."/>
            <person name="Pupko T."/>
            <person name="Shuman H.A."/>
            <person name="Segal G."/>
        </authorList>
    </citation>
    <scope>NUCLEOTIDE SEQUENCE [LARGE SCALE GENOMIC DNA]</scope>
    <source>
        <strain evidence="17 18">ATCC 43878</strain>
    </source>
</reference>
<dbReference type="PROSITE" id="PS00903">
    <property type="entry name" value="CYT_DCMP_DEAMINASES_1"/>
    <property type="match status" value="1"/>
</dbReference>
<dbReference type="InterPro" id="IPR050202">
    <property type="entry name" value="Cyt/Deoxycyt_deaminase"/>
</dbReference>
<dbReference type="CDD" id="cd01283">
    <property type="entry name" value="cytidine_deaminase"/>
    <property type="match status" value="1"/>
</dbReference>
<dbReference type="InterPro" id="IPR006262">
    <property type="entry name" value="Cyt_deam_tetra"/>
</dbReference>
<dbReference type="PROSITE" id="PS51747">
    <property type="entry name" value="CYT_DCMP_DEAMINASES_2"/>
    <property type="match status" value="1"/>
</dbReference>
<dbReference type="Gene3D" id="3.40.140.10">
    <property type="entry name" value="Cytidine Deaminase, domain 2"/>
    <property type="match status" value="1"/>
</dbReference>
<proteinExistence type="inferred from homology"/>
<gene>
    <name evidence="17" type="primary">cdd</name>
    <name evidence="17" type="ORF">Lbru_2602</name>
</gene>
<dbReference type="PANTHER" id="PTHR11644">
    <property type="entry name" value="CYTIDINE DEAMINASE"/>
    <property type="match status" value="1"/>
</dbReference>
<dbReference type="InterPro" id="IPR016193">
    <property type="entry name" value="Cytidine_deaminase-like"/>
</dbReference>
<keyword evidence="7 15" id="KW-0378">Hydrolase</keyword>
<evidence type="ECO:0000256" key="5">
    <source>
        <dbReference type="ARBA" id="ARBA00018266"/>
    </source>
</evidence>
<feature type="domain" description="CMP/dCMP-type deaminase" evidence="16">
    <location>
        <begin position="3"/>
        <end position="130"/>
    </location>
</feature>
<dbReference type="InterPro" id="IPR002125">
    <property type="entry name" value="CMP_dCMP_dom"/>
</dbReference>
<dbReference type="NCBIfam" id="TIGR01354">
    <property type="entry name" value="cyt_deam_tetra"/>
    <property type="match status" value="1"/>
</dbReference>
<keyword evidence="18" id="KW-1185">Reference proteome</keyword>
<feature type="binding site" evidence="14">
    <location>
        <position position="55"/>
    </location>
    <ligand>
        <name>Zn(2+)</name>
        <dbReference type="ChEBI" id="CHEBI:29105"/>
        <note>catalytic</note>
    </ligand>
</feature>
<comment type="caution">
    <text evidence="17">The sequence shown here is derived from an EMBL/GenBank/DDBJ whole genome shotgun (WGS) entry which is preliminary data.</text>
</comment>
<protein>
    <recommendedName>
        <fullName evidence="5 15">Cytidine deaminase</fullName>
        <ecNumber evidence="4 15">3.5.4.5</ecNumber>
    </recommendedName>
    <alternativeName>
        <fullName evidence="9 15">Cytidine aminohydrolase</fullName>
    </alternativeName>
</protein>
<evidence type="ECO:0000256" key="12">
    <source>
        <dbReference type="PIRSR" id="PIRSR606262-1"/>
    </source>
</evidence>
<dbReference type="NCBIfam" id="NF004064">
    <property type="entry name" value="PRK05578.1"/>
    <property type="match status" value="1"/>
</dbReference>